<proteinExistence type="predicted"/>
<dbReference type="AlphaFoldDB" id="A0A6P7G7H4"/>
<organism evidence="1">
    <name type="scientific">Diabrotica virgifera virgifera</name>
    <name type="common">western corn rootworm</name>
    <dbReference type="NCBI Taxonomy" id="50390"/>
    <lineage>
        <taxon>Eukaryota</taxon>
        <taxon>Metazoa</taxon>
        <taxon>Ecdysozoa</taxon>
        <taxon>Arthropoda</taxon>
        <taxon>Hexapoda</taxon>
        <taxon>Insecta</taxon>
        <taxon>Pterygota</taxon>
        <taxon>Neoptera</taxon>
        <taxon>Endopterygota</taxon>
        <taxon>Coleoptera</taxon>
        <taxon>Polyphaga</taxon>
        <taxon>Cucujiformia</taxon>
        <taxon>Chrysomeloidea</taxon>
        <taxon>Chrysomelidae</taxon>
        <taxon>Galerucinae</taxon>
        <taxon>Diabroticina</taxon>
        <taxon>Diabroticites</taxon>
        <taxon>Diabrotica</taxon>
    </lineage>
</organism>
<dbReference type="RefSeq" id="XP_028145014.1">
    <property type="nucleotide sequence ID" value="XM_028289213.1"/>
</dbReference>
<gene>
    <name evidence="1" type="primary">LOC114338614</name>
</gene>
<dbReference type="InParanoid" id="A0A6P7G7H4"/>
<name>A0A6P7G7H4_DIAVI</name>
<accession>A0A6P7G7H4</accession>
<protein>
    <submittedName>
        <fullName evidence="1">Uncharacterized protein LOC114338614</fullName>
    </submittedName>
</protein>
<reference evidence="1" key="1">
    <citation type="submission" date="2025-08" db="UniProtKB">
        <authorList>
            <consortium name="RefSeq"/>
        </authorList>
    </citation>
    <scope>IDENTIFICATION</scope>
    <source>
        <tissue evidence="1">Whole insect</tissue>
    </source>
</reference>
<sequence length="251" mass="28759">MARNTRSELKCPIFGASNNINETVLPTYEDMNTYFNYVEHELKPIATNPQQTATETSQIVAKKIQEIWSRASIPTVQQCSIIKRITNYRLKIRNLLKPYKQRSGVASYKKQLNDFRTQSKVLFDVAACKCLDLNNCSCDKVSKVPAAERPFLEDQRTQRRMVIGAIDITMSKKLQDREKRNLLQIQKQLNENVVHLPKNRSRQKRIATETLTHESISSAEASTVQQKSLASYNVLQLPVLARTLDRFGISD</sequence>
<evidence type="ECO:0000313" key="1">
    <source>
        <dbReference type="RefSeq" id="XP_028145014.1"/>
    </source>
</evidence>